<dbReference type="InterPro" id="IPR058982">
    <property type="entry name" value="Beta-barrel_AprE"/>
</dbReference>
<reference evidence="12 13" key="1">
    <citation type="submission" date="2022-10" db="EMBL/GenBank/DDBJ databases">
        <title>Ruegeria sp. nov., isolated from ocean surface sediments.</title>
        <authorList>
            <person name="He W."/>
            <person name="Xue H.-P."/>
            <person name="Zhang D.-F."/>
        </authorList>
    </citation>
    <scope>NUCLEOTIDE SEQUENCE [LARGE SCALE GENOMIC DNA]</scope>
    <source>
        <strain evidence="12 13">XHP0148</strain>
    </source>
</reference>
<organism evidence="12 13">
    <name type="scientific">Ruegeria aquimaris</name>
    <dbReference type="NCBI Taxonomy" id="2984333"/>
    <lineage>
        <taxon>Bacteria</taxon>
        <taxon>Pseudomonadati</taxon>
        <taxon>Pseudomonadota</taxon>
        <taxon>Alphaproteobacteria</taxon>
        <taxon>Rhodobacterales</taxon>
        <taxon>Roseobacteraceae</taxon>
        <taxon>Ruegeria</taxon>
    </lineage>
</organism>
<dbReference type="NCBIfam" id="TIGR01843">
    <property type="entry name" value="type_I_hlyD"/>
    <property type="match status" value="1"/>
</dbReference>
<dbReference type="PANTHER" id="PTHR30386:SF17">
    <property type="entry name" value="ALKALINE PROTEASE SECRETION PROTEIN APRE"/>
    <property type="match status" value="1"/>
</dbReference>
<dbReference type="PRINTS" id="PR01490">
    <property type="entry name" value="RTXTOXIND"/>
</dbReference>
<dbReference type="Pfam" id="PF25994">
    <property type="entry name" value="HH_AprE"/>
    <property type="match status" value="1"/>
</dbReference>
<evidence type="ECO:0000259" key="11">
    <source>
        <dbReference type="Pfam" id="PF26002"/>
    </source>
</evidence>
<keyword evidence="8 9" id="KW-0472">Membrane</keyword>
<dbReference type="InterPro" id="IPR058781">
    <property type="entry name" value="HH_AprE-like"/>
</dbReference>
<evidence type="ECO:0000256" key="2">
    <source>
        <dbReference type="ARBA" id="ARBA00009477"/>
    </source>
</evidence>
<accession>A0ABT3ALU4</accession>
<dbReference type="InterPro" id="IPR010129">
    <property type="entry name" value="T1SS_HlyD"/>
</dbReference>
<feature type="domain" description="AprE-like long alpha-helical hairpin" evidence="10">
    <location>
        <begin position="89"/>
        <end position="278"/>
    </location>
</feature>
<evidence type="ECO:0000313" key="12">
    <source>
        <dbReference type="EMBL" id="MCV2889624.1"/>
    </source>
</evidence>
<name>A0ABT3ALU4_9RHOB</name>
<dbReference type="Pfam" id="PF26002">
    <property type="entry name" value="Beta-barrel_AprE"/>
    <property type="match status" value="1"/>
</dbReference>
<feature type="domain" description="AprE-like beta-barrel" evidence="11">
    <location>
        <begin position="320"/>
        <end position="409"/>
    </location>
</feature>
<dbReference type="RefSeq" id="WP_263829362.1">
    <property type="nucleotide sequence ID" value="NZ_JAOWLB010000011.1"/>
</dbReference>
<evidence type="ECO:0000256" key="7">
    <source>
        <dbReference type="ARBA" id="ARBA00022989"/>
    </source>
</evidence>
<keyword evidence="4 9" id="KW-1003">Cell membrane</keyword>
<keyword evidence="3 9" id="KW-0813">Transport</keyword>
<comment type="caution">
    <text evidence="12">The sequence shown here is derived from an EMBL/GenBank/DDBJ whole genome shotgun (WGS) entry which is preliminary data.</text>
</comment>
<evidence type="ECO:0000256" key="5">
    <source>
        <dbReference type="ARBA" id="ARBA00022519"/>
    </source>
</evidence>
<comment type="similarity">
    <text evidence="2 9">Belongs to the membrane fusion protein (MFP) (TC 8.A.1) family.</text>
</comment>
<proteinExistence type="inferred from homology"/>
<dbReference type="Gene3D" id="2.40.50.100">
    <property type="match status" value="1"/>
</dbReference>
<evidence type="ECO:0000313" key="13">
    <source>
        <dbReference type="Proteomes" id="UP001320899"/>
    </source>
</evidence>
<evidence type="ECO:0000256" key="8">
    <source>
        <dbReference type="ARBA" id="ARBA00023136"/>
    </source>
</evidence>
<dbReference type="Gene3D" id="2.40.30.170">
    <property type="match status" value="1"/>
</dbReference>
<evidence type="ECO:0000259" key="10">
    <source>
        <dbReference type="Pfam" id="PF25994"/>
    </source>
</evidence>
<dbReference type="EMBL" id="JAOWLB010000011">
    <property type="protein sequence ID" value="MCV2889624.1"/>
    <property type="molecule type" value="Genomic_DNA"/>
</dbReference>
<evidence type="ECO:0000256" key="9">
    <source>
        <dbReference type="RuleBase" id="RU365093"/>
    </source>
</evidence>
<sequence length="433" mass="48200">MSENRFSARGPIVFGVIGLIVLVGGFGTWAVMSQIAGAVVAGGRIEVDRNRQIVQHLDGGVVAEIQVDEGDTVSEGQVLIRLDSNLLNSQLLIVEGQLFELMARRGRLEAERDGNDTISFDGELLDVAAHRPEVAELIDGQERLFRARQESIAKETEQLEKRRAQIGNQIEGIIAQQKSRQSQLKLIEEELVSQRSLLDKGLAQAARVLSLERTKADLEGSLGELIAAQAQQEGRITEIDIEILKLGTRQREEAITRLRDLQYRELELAEQRRSLQEQLSRLDIKAPVSGIVYGLQVHTPRSVIRPAEPVLFLVPQDRPLVIAARVETIHIDQIHVGQPVMLRFSALDQRQTPELVGTVKLVSADAFVDEASQVSYYRAEIELNEGEVEKLPEGAVLIPGMPVEAFIRTADQSPIYYLVKPLADYFTKAFRET</sequence>
<evidence type="ECO:0000256" key="4">
    <source>
        <dbReference type="ARBA" id="ARBA00022475"/>
    </source>
</evidence>
<keyword evidence="13" id="KW-1185">Reference proteome</keyword>
<comment type="subcellular location">
    <subcellularLocation>
        <location evidence="1 9">Cell inner membrane</location>
        <topology evidence="1 9">Single-pass membrane protein</topology>
    </subcellularLocation>
</comment>
<evidence type="ECO:0000256" key="6">
    <source>
        <dbReference type="ARBA" id="ARBA00022692"/>
    </source>
</evidence>
<evidence type="ECO:0000256" key="3">
    <source>
        <dbReference type="ARBA" id="ARBA00022448"/>
    </source>
</evidence>
<feature type="transmembrane region" description="Helical" evidence="9">
    <location>
        <begin position="12"/>
        <end position="32"/>
    </location>
</feature>
<dbReference type="PANTHER" id="PTHR30386">
    <property type="entry name" value="MEMBRANE FUSION SUBUNIT OF EMRAB-TOLC MULTIDRUG EFFLUX PUMP"/>
    <property type="match status" value="1"/>
</dbReference>
<protein>
    <recommendedName>
        <fullName evidence="9">Membrane fusion protein (MFP) family protein</fullName>
    </recommendedName>
</protein>
<keyword evidence="6 9" id="KW-0812">Transmembrane</keyword>
<keyword evidence="5 9" id="KW-0997">Cell inner membrane</keyword>
<dbReference type="Proteomes" id="UP001320899">
    <property type="component" value="Unassembled WGS sequence"/>
</dbReference>
<keyword evidence="7 9" id="KW-1133">Transmembrane helix</keyword>
<dbReference type="InterPro" id="IPR050739">
    <property type="entry name" value="MFP"/>
</dbReference>
<gene>
    <name evidence="12" type="ORF">OE747_14870</name>
</gene>
<evidence type="ECO:0000256" key="1">
    <source>
        <dbReference type="ARBA" id="ARBA00004377"/>
    </source>
</evidence>